<dbReference type="InterPro" id="IPR001310">
    <property type="entry name" value="Histidine_triad_HIT"/>
</dbReference>
<dbReference type="PROSITE" id="PS51084">
    <property type="entry name" value="HIT_2"/>
    <property type="match status" value="1"/>
</dbReference>
<dbReference type="InterPro" id="IPR011146">
    <property type="entry name" value="HIT-like"/>
</dbReference>
<organism evidence="5 6">
    <name type="scientific">Faucicola atlantae</name>
    <dbReference type="NCBI Taxonomy" id="34059"/>
    <lineage>
        <taxon>Bacteria</taxon>
        <taxon>Pseudomonadati</taxon>
        <taxon>Pseudomonadota</taxon>
        <taxon>Gammaproteobacteria</taxon>
        <taxon>Moraxellales</taxon>
        <taxon>Moraxellaceae</taxon>
        <taxon>Faucicola</taxon>
    </lineage>
</organism>
<dbReference type="GO" id="GO:0016787">
    <property type="term" value="F:hydrolase activity"/>
    <property type="evidence" value="ECO:0007669"/>
    <property type="project" value="UniProtKB-KW"/>
</dbReference>
<sequence>MTQPTYDNDNIFAKILRGDIPNFTVYEDDKTLAFMDIMPMAHGHVLVIPKCQAVELSDMPAEYLQAVFVTAQKVMQAQRHVLNRDGIVQMQLNHAQAGQSVPHYHVHLIPTSIHALGQHAERKADTDGLAELAKQLKAAII</sequence>
<dbReference type="AlphaFoldDB" id="A0A1B8QAX4"/>
<evidence type="ECO:0000256" key="1">
    <source>
        <dbReference type="PIRSR" id="PIRSR601310-1"/>
    </source>
</evidence>
<dbReference type="PRINTS" id="PR00332">
    <property type="entry name" value="HISTRIAD"/>
</dbReference>
<feature type="short sequence motif" description="Histidine triad motif" evidence="2 3">
    <location>
        <begin position="103"/>
        <end position="107"/>
    </location>
</feature>
<comment type="caution">
    <text evidence="5">The sequence shown here is derived from an EMBL/GenBank/DDBJ whole genome shotgun (WGS) entry which is preliminary data.</text>
</comment>
<evidence type="ECO:0000259" key="4">
    <source>
        <dbReference type="PROSITE" id="PS51084"/>
    </source>
</evidence>
<evidence type="ECO:0000256" key="2">
    <source>
        <dbReference type="PIRSR" id="PIRSR601310-3"/>
    </source>
</evidence>
<protein>
    <submittedName>
        <fullName evidence="5">HIT family hydrolase</fullName>
    </submittedName>
</protein>
<evidence type="ECO:0000313" key="5">
    <source>
        <dbReference type="EMBL" id="OBX76437.1"/>
    </source>
</evidence>
<name>A0A1B8QAX4_9GAMM</name>
<dbReference type="GO" id="GO:0009117">
    <property type="term" value="P:nucleotide metabolic process"/>
    <property type="evidence" value="ECO:0007669"/>
    <property type="project" value="TreeGrafter"/>
</dbReference>
<keyword evidence="6" id="KW-1185">Reference proteome</keyword>
<dbReference type="InterPro" id="IPR036265">
    <property type="entry name" value="HIT-like_sf"/>
</dbReference>
<dbReference type="SUPFAM" id="SSF54197">
    <property type="entry name" value="HIT-like"/>
    <property type="match status" value="1"/>
</dbReference>
<dbReference type="EMBL" id="LZNA01000061">
    <property type="protein sequence ID" value="OBX76437.1"/>
    <property type="molecule type" value="Genomic_DNA"/>
</dbReference>
<keyword evidence="5" id="KW-0378">Hydrolase</keyword>
<feature type="active site" description="Tele-AMP-histidine intermediate" evidence="1">
    <location>
        <position position="105"/>
    </location>
</feature>
<feature type="domain" description="HIT" evidence="4">
    <location>
        <begin position="11"/>
        <end position="121"/>
    </location>
</feature>
<evidence type="ECO:0000313" key="6">
    <source>
        <dbReference type="Proteomes" id="UP000092616"/>
    </source>
</evidence>
<gene>
    <name evidence="5" type="ORF">A9306_10040</name>
</gene>
<dbReference type="Gene3D" id="3.30.428.10">
    <property type="entry name" value="HIT-like"/>
    <property type="match status" value="1"/>
</dbReference>
<dbReference type="Pfam" id="PF01230">
    <property type="entry name" value="HIT"/>
    <property type="match status" value="1"/>
</dbReference>
<dbReference type="Proteomes" id="UP000092616">
    <property type="component" value="Unassembled WGS sequence"/>
</dbReference>
<proteinExistence type="predicted"/>
<accession>A0A1B8QAX4</accession>
<evidence type="ECO:0000256" key="3">
    <source>
        <dbReference type="PROSITE-ProRule" id="PRU00464"/>
    </source>
</evidence>
<dbReference type="RefSeq" id="WP_067338208.1">
    <property type="nucleotide sequence ID" value="NZ_LZNA01000061.1"/>
</dbReference>
<dbReference type="PANTHER" id="PTHR46648:SF1">
    <property type="entry name" value="ADENOSINE 5'-MONOPHOSPHORAMIDASE HNT1"/>
    <property type="match status" value="1"/>
</dbReference>
<dbReference type="PANTHER" id="PTHR46648">
    <property type="entry name" value="HIT FAMILY PROTEIN 1"/>
    <property type="match status" value="1"/>
</dbReference>
<reference evidence="5 6" key="1">
    <citation type="submission" date="2016-06" db="EMBL/GenBank/DDBJ databases">
        <title>Draft genome of Moraxella atlantae CCUG 59586.</title>
        <authorList>
            <person name="Salva-Serra F."/>
            <person name="Engstrom-Jakobsson H."/>
            <person name="Thorell K."/>
            <person name="Gonzales-Siles L."/>
            <person name="Karlsson R."/>
            <person name="Boulund F."/>
            <person name="Engstrand L."/>
            <person name="Kristiansson E."/>
            <person name="Moore E."/>
        </authorList>
    </citation>
    <scope>NUCLEOTIDE SEQUENCE [LARGE SCALE GENOMIC DNA]</scope>
    <source>
        <strain evidence="5 6">CCUG 59586</strain>
    </source>
</reference>